<dbReference type="Pfam" id="PF00405">
    <property type="entry name" value="Transferrin"/>
    <property type="match status" value="2"/>
</dbReference>
<gene>
    <name evidence="2" type="ORF">LAZ67_9001602</name>
</gene>
<keyword evidence="3" id="KW-1185">Reference proteome</keyword>
<name>A0ABY6KT56_9ARAC</name>
<sequence length="268" mass="29915">MEKKMMSDNCDRALAMAEFFNGSCAPGANDSRYNPHHAGAASLCRLCVGDDMGRSRCAPIAQERYFGHLGVLRCLQEGHGDVAFTKHSTIFQYADGKSQVPWARDLRSSNFRLLCTDGRIVPVSDFKSCHLAQIPGRMVGGTLCRLHLWMPCEENTTLFITMGKKIDQGDRVNIARMLTNAAKMFGQNSTLFRMFGTYHGSADVLFKDNTNGFKLVSIKGDYKEVFTSRFLHIMERSDPHKCINSATDSMPSFLALLASLIISYLLFN</sequence>
<dbReference type="SUPFAM" id="SSF53850">
    <property type="entry name" value="Periplasmic binding protein-like II"/>
    <property type="match status" value="1"/>
</dbReference>
<dbReference type="InterPro" id="IPR001156">
    <property type="entry name" value="Transferrin-like_dom"/>
</dbReference>
<feature type="domain" description="Transferrin-like" evidence="1">
    <location>
        <begin position="1"/>
        <end position="239"/>
    </location>
</feature>
<dbReference type="PRINTS" id="PR00422">
    <property type="entry name" value="TRANSFERRIN"/>
</dbReference>
<evidence type="ECO:0000259" key="1">
    <source>
        <dbReference type="PROSITE" id="PS51408"/>
    </source>
</evidence>
<dbReference type="Proteomes" id="UP001235939">
    <property type="component" value="Chromosome 09"/>
</dbReference>
<reference evidence="2 3" key="1">
    <citation type="submission" date="2022-01" db="EMBL/GenBank/DDBJ databases">
        <title>A chromosomal length assembly of Cordylochernes scorpioides.</title>
        <authorList>
            <person name="Zeh D."/>
            <person name="Zeh J."/>
        </authorList>
    </citation>
    <scope>NUCLEOTIDE SEQUENCE [LARGE SCALE GENOMIC DNA]</scope>
    <source>
        <strain evidence="2">IN4F17</strain>
        <tissue evidence="2">Whole Body</tissue>
    </source>
</reference>
<dbReference type="Gene3D" id="3.40.190.10">
    <property type="entry name" value="Periplasmic binding protein-like II"/>
    <property type="match status" value="2"/>
</dbReference>
<organism evidence="2 3">
    <name type="scientific">Cordylochernes scorpioides</name>
    <dbReference type="NCBI Taxonomy" id="51811"/>
    <lineage>
        <taxon>Eukaryota</taxon>
        <taxon>Metazoa</taxon>
        <taxon>Ecdysozoa</taxon>
        <taxon>Arthropoda</taxon>
        <taxon>Chelicerata</taxon>
        <taxon>Arachnida</taxon>
        <taxon>Pseudoscorpiones</taxon>
        <taxon>Cheliferoidea</taxon>
        <taxon>Chernetidae</taxon>
        <taxon>Cordylochernes</taxon>
    </lineage>
</organism>
<accession>A0ABY6KT56</accession>
<dbReference type="EMBL" id="CP092871">
    <property type="protein sequence ID" value="UYV72036.1"/>
    <property type="molecule type" value="Genomic_DNA"/>
</dbReference>
<protein>
    <submittedName>
        <fullName evidence="2">MFI2</fullName>
    </submittedName>
</protein>
<dbReference type="PANTHER" id="PTHR11485:SF29">
    <property type="entry name" value="TRANSFERRIN 2"/>
    <property type="match status" value="1"/>
</dbReference>
<evidence type="ECO:0000313" key="2">
    <source>
        <dbReference type="EMBL" id="UYV72036.1"/>
    </source>
</evidence>
<evidence type="ECO:0000313" key="3">
    <source>
        <dbReference type="Proteomes" id="UP001235939"/>
    </source>
</evidence>
<proteinExistence type="predicted"/>
<dbReference type="PROSITE" id="PS51408">
    <property type="entry name" value="TRANSFERRIN_LIKE_4"/>
    <property type="match status" value="1"/>
</dbReference>
<dbReference type="PANTHER" id="PTHR11485">
    <property type="entry name" value="TRANSFERRIN"/>
    <property type="match status" value="1"/>
</dbReference>
<dbReference type="SMART" id="SM00094">
    <property type="entry name" value="TR_FER"/>
    <property type="match status" value="1"/>
</dbReference>